<dbReference type="AlphaFoldDB" id="A0A4Z1D9U7"/>
<proteinExistence type="predicted"/>
<dbReference type="Pfam" id="PF02515">
    <property type="entry name" value="CoA_transf_3"/>
    <property type="match status" value="1"/>
</dbReference>
<dbReference type="InterPro" id="IPR050509">
    <property type="entry name" value="CoA-transferase_III"/>
</dbReference>
<name>A0A4Z1D9U7_9ACTN</name>
<sequence length="363" mass="38041">MSGPLEGVRVLELAGLGPAPHAGMQLADMGADVVRVVRPGAAAHERAGNAHVQRGRTVVVADLKDEGARPGLAGLVRRADVLIEGFRPGVAERLGLGPRECHALNPGLVYARVTGWGQDGPLSGRGGHDINYIALTGALHAIGTADEPVPPLSLVGNYGGGSMFVVTGVLAALLRRTRTGRGDVVDVSTVDGTCALLQPILELRGRQEWSDRRQDNLLDGGRPYYRTYACADGRHMAVGAIEPKFYANLVAGLGLAAADLPAQDDPEGRPALAKSFADAFARYPREQWEEVFRDLDACVTPVLSFAEAAAHPHIEARRTLVDGPEGLVATGAPRFASASGTGAPTPPVSRTATLAEAVEAWQS</sequence>
<dbReference type="SUPFAM" id="SSF89796">
    <property type="entry name" value="CoA-transferase family III (CaiB/BaiF)"/>
    <property type="match status" value="1"/>
</dbReference>
<dbReference type="RefSeq" id="WP_135784739.1">
    <property type="nucleotide sequence ID" value="NZ_SRRT01000002.1"/>
</dbReference>
<protein>
    <submittedName>
        <fullName evidence="1">CoA transferase</fullName>
    </submittedName>
</protein>
<dbReference type="GO" id="GO:0016740">
    <property type="term" value="F:transferase activity"/>
    <property type="evidence" value="ECO:0007669"/>
    <property type="project" value="UniProtKB-KW"/>
</dbReference>
<keyword evidence="2" id="KW-1185">Reference proteome</keyword>
<dbReference type="Proteomes" id="UP000298159">
    <property type="component" value="Unassembled WGS sequence"/>
</dbReference>
<evidence type="ECO:0000313" key="2">
    <source>
        <dbReference type="Proteomes" id="UP000298159"/>
    </source>
</evidence>
<keyword evidence="1" id="KW-0808">Transferase</keyword>
<dbReference type="GeneID" id="95447364"/>
<dbReference type="Gene3D" id="3.30.1540.10">
    <property type="entry name" value="formyl-coa transferase, domain 3"/>
    <property type="match status" value="1"/>
</dbReference>
<dbReference type="InterPro" id="IPR023606">
    <property type="entry name" value="CoA-Trfase_III_dom_1_sf"/>
</dbReference>
<dbReference type="InterPro" id="IPR044855">
    <property type="entry name" value="CoA-Trfase_III_dom3_sf"/>
</dbReference>
<accession>A0A4Z1D9U7</accession>
<dbReference type="InterPro" id="IPR003673">
    <property type="entry name" value="CoA-Trfase_fam_III"/>
</dbReference>
<dbReference type="PANTHER" id="PTHR48228:SF5">
    <property type="entry name" value="ALPHA-METHYLACYL-COA RACEMASE"/>
    <property type="match status" value="1"/>
</dbReference>
<dbReference type="EMBL" id="SRRT01000002">
    <property type="protein sequence ID" value="TGN79398.1"/>
    <property type="molecule type" value="Genomic_DNA"/>
</dbReference>
<dbReference type="PANTHER" id="PTHR48228">
    <property type="entry name" value="SUCCINYL-COA--D-CITRAMALATE COA-TRANSFERASE"/>
    <property type="match status" value="1"/>
</dbReference>
<dbReference type="Gene3D" id="3.40.50.10540">
    <property type="entry name" value="Crotonobetainyl-coa:carnitine coa-transferase, domain 1"/>
    <property type="match status" value="1"/>
</dbReference>
<reference evidence="1 2" key="1">
    <citation type="submission" date="2019-04" db="EMBL/GenBank/DDBJ databases">
        <title>Streptomyces sp. nov. Bv016 isolated from bark of Buahinia variegata.</title>
        <authorList>
            <person name="Kanchanasin P."/>
            <person name="Tanasupawat S."/>
            <person name="Yuki M."/>
            <person name="Kudo T."/>
        </authorList>
    </citation>
    <scope>NUCLEOTIDE SEQUENCE [LARGE SCALE GENOMIC DNA]</scope>
    <source>
        <strain evidence="1 2">Bv016</strain>
    </source>
</reference>
<comment type="caution">
    <text evidence="1">The sequence shown here is derived from an EMBL/GenBank/DDBJ whole genome shotgun (WGS) entry which is preliminary data.</text>
</comment>
<gene>
    <name evidence="1" type="ORF">E5083_07105</name>
</gene>
<organism evidence="1 2">
    <name type="scientific">Streptomyces bauhiniae</name>
    <dbReference type="NCBI Taxonomy" id="2340725"/>
    <lineage>
        <taxon>Bacteria</taxon>
        <taxon>Bacillati</taxon>
        <taxon>Actinomycetota</taxon>
        <taxon>Actinomycetes</taxon>
        <taxon>Kitasatosporales</taxon>
        <taxon>Streptomycetaceae</taxon>
        <taxon>Streptomyces</taxon>
    </lineage>
</organism>
<evidence type="ECO:0000313" key="1">
    <source>
        <dbReference type="EMBL" id="TGN79398.1"/>
    </source>
</evidence>